<organism evidence="1 2">
    <name type="scientific">Melipona quadrifasciata</name>
    <dbReference type="NCBI Taxonomy" id="166423"/>
    <lineage>
        <taxon>Eukaryota</taxon>
        <taxon>Metazoa</taxon>
        <taxon>Ecdysozoa</taxon>
        <taxon>Arthropoda</taxon>
        <taxon>Hexapoda</taxon>
        <taxon>Insecta</taxon>
        <taxon>Pterygota</taxon>
        <taxon>Neoptera</taxon>
        <taxon>Endopterygota</taxon>
        <taxon>Hymenoptera</taxon>
        <taxon>Apocrita</taxon>
        <taxon>Aculeata</taxon>
        <taxon>Apoidea</taxon>
        <taxon>Anthophila</taxon>
        <taxon>Apidae</taxon>
        <taxon>Melipona</taxon>
    </lineage>
</organism>
<protein>
    <submittedName>
        <fullName evidence="1">Uncharacterized protein</fullName>
    </submittedName>
</protein>
<accession>A0A0M8ZZG8</accession>
<name>A0A0M8ZZG8_9HYME</name>
<dbReference type="Proteomes" id="UP000053105">
    <property type="component" value="Unassembled WGS sequence"/>
</dbReference>
<keyword evidence="2" id="KW-1185">Reference proteome</keyword>
<proteinExistence type="predicted"/>
<dbReference type="EMBL" id="KQ435792">
    <property type="protein sequence ID" value="KOX74270.1"/>
    <property type="molecule type" value="Genomic_DNA"/>
</dbReference>
<dbReference type="AlphaFoldDB" id="A0A0M8ZZG8"/>
<sequence>MPSLMSLISENTQQFPSLVFRHSAASLLEILFLTSIKPDPKTGLPTGGRGCCSRLNTEKYLENAEKSRSGNCHTFAISKINEHKLVLTSATDTVPSTFPPTTGKVGKEKKRLTGPLLGKATLLTGICLAKNLE</sequence>
<reference evidence="1 2" key="1">
    <citation type="submission" date="2015-07" db="EMBL/GenBank/DDBJ databases">
        <title>The genome of Melipona quadrifasciata.</title>
        <authorList>
            <person name="Pan H."/>
            <person name="Kapheim K."/>
        </authorList>
    </citation>
    <scope>NUCLEOTIDE SEQUENCE [LARGE SCALE GENOMIC DNA]</scope>
    <source>
        <strain evidence="1">0111107301</strain>
        <tissue evidence="1">Whole body</tissue>
    </source>
</reference>
<gene>
    <name evidence="1" type="ORF">WN51_00614</name>
</gene>
<evidence type="ECO:0000313" key="2">
    <source>
        <dbReference type="Proteomes" id="UP000053105"/>
    </source>
</evidence>
<evidence type="ECO:0000313" key="1">
    <source>
        <dbReference type="EMBL" id="KOX74270.1"/>
    </source>
</evidence>